<dbReference type="Pfam" id="PF13671">
    <property type="entry name" value="AAA_33"/>
    <property type="match status" value="1"/>
</dbReference>
<dbReference type="NCBIfam" id="TIGR01662">
    <property type="entry name" value="HAD-SF-IIIA"/>
    <property type="match status" value="1"/>
</dbReference>
<evidence type="ECO:0000313" key="8">
    <source>
        <dbReference type="EMBL" id="KFM80954.1"/>
    </source>
</evidence>
<dbReference type="NCBIfam" id="TIGR01664">
    <property type="entry name" value="DNA-3'-Pase"/>
    <property type="match status" value="1"/>
</dbReference>
<sequence length="593" mass="67305">MSEIVNQCLLRSRNYKFRDVILPDQVPVLIGRGPQTKIRERKCSKVQVQVTADYKLKNAIILQLGANPSEVDNKILVSGEQIEVSDGCSINLIENDLKYTLEFLDSEHATRPRHRSRSNPKSIHKKLKVESPSSKNENEEQVNGSISSEDNEEGCLSEEAAASKEEQKVEVVPGDELRRREIECKLETMRKAVVDDFNSLTTENRWEEYDHSKIFIFTPAGLRGQNKIAAFDMDHTIITTKSGKVFPTDMSDWKILYAEIPGKMKKLYEEGYKIVVFTNQKGISRGRTSAPEFKKKVERIVQKLGLPIQVLVSTGSGRYRKPNTGMWDYFVQKCNQGISVDVSSCLYVGDAAGRPQNWAPKKKKDFSCADRLFALNIGIKFYTPEEFFLGQKPAPYNMPVFDPRKLGASPLAVKCQPPPQKELTADAIVSSTSEVVIFVGYPAAGKTHFALTYLVPKGYIHINRDTLGSWQNCVSECSKSLSKHQKVVIDNTNPDPESRSRYIEIAKKFGVPCRCFFFVCSLEQARHNNVYRELQGPDDKHAGVNDMVMNSYKSKFKEPTLKEGFTEVININFIPKFKSIHEEKLFKRFLLEK</sequence>
<dbReference type="InterPro" id="IPR013954">
    <property type="entry name" value="PNK3P"/>
</dbReference>
<keyword evidence="8" id="KW-0418">Kinase</keyword>
<keyword evidence="2" id="KW-0227">DNA damage</keyword>
<dbReference type="GO" id="GO:0046404">
    <property type="term" value="F:ATP-dependent polydeoxyribonucleotide 5'-hydroxyl-kinase activity"/>
    <property type="evidence" value="ECO:0007669"/>
    <property type="project" value="InterPro"/>
</dbReference>
<dbReference type="Proteomes" id="UP000054359">
    <property type="component" value="Unassembled WGS sequence"/>
</dbReference>
<evidence type="ECO:0000256" key="2">
    <source>
        <dbReference type="ARBA" id="ARBA00022763"/>
    </source>
</evidence>
<dbReference type="PANTHER" id="PTHR12083">
    <property type="entry name" value="BIFUNCTIONAL POLYNUCLEOTIDE PHOSPHATASE/KINASE"/>
    <property type="match status" value="1"/>
</dbReference>
<dbReference type="AlphaFoldDB" id="A0A087UUB5"/>
<feature type="compositionally biased region" description="Basic residues" evidence="6">
    <location>
        <begin position="111"/>
        <end position="127"/>
    </location>
</feature>
<evidence type="ECO:0000256" key="3">
    <source>
        <dbReference type="ARBA" id="ARBA00022801"/>
    </source>
</evidence>
<dbReference type="NCBIfam" id="TIGR01663">
    <property type="entry name" value="PNK-3'Pase"/>
    <property type="match status" value="1"/>
</dbReference>
<accession>A0A087UUB5</accession>
<comment type="subcellular location">
    <subcellularLocation>
        <location evidence="1">Nucleus</location>
    </subcellularLocation>
</comment>
<organism evidence="8 9">
    <name type="scientific">Stegodyphus mimosarum</name>
    <name type="common">African social velvet spider</name>
    <dbReference type="NCBI Taxonomy" id="407821"/>
    <lineage>
        <taxon>Eukaryota</taxon>
        <taxon>Metazoa</taxon>
        <taxon>Ecdysozoa</taxon>
        <taxon>Arthropoda</taxon>
        <taxon>Chelicerata</taxon>
        <taxon>Arachnida</taxon>
        <taxon>Araneae</taxon>
        <taxon>Araneomorphae</taxon>
        <taxon>Entelegynae</taxon>
        <taxon>Eresoidea</taxon>
        <taxon>Eresidae</taxon>
        <taxon>Stegodyphus</taxon>
    </lineage>
</organism>
<protein>
    <submittedName>
        <fullName evidence="8">Bifunctional polynucleotide phosphatase/kinase</fullName>
    </submittedName>
</protein>
<dbReference type="InterPro" id="IPR008984">
    <property type="entry name" value="SMAD_FHA_dom_sf"/>
</dbReference>
<dbReference type="GO" id="GO:0046403">
    <property type="term" value="F:polynucleotide 3'-phosphatase activity"/>
    <property type="evidence" value="ECO:0007669"/>
    <property type="project" value="InterPro"/>
</dbReference>
<dbReference type="PANTHER" id="PTHR12083:SF9">
    <property type="entry name" value="BIFUNCTIONAL POLYNUCLEOTIDE PHOSPHATASE_KINASE"/>
    <property type="match status" value="1"/>
</dbReference>
<dbReference type="GO" id="GO:0005634">
    <property type="term" value="C:nucleus"/>
    <property type="evidence" value="ECO:0007669"/>
    <property type="project" value="UniProtKB-SubCell"/>
</dbReference>
<dbReference type="STRING" id="407821.A0A087UUB5"/>
<evidence type="ECO:0000256" key="1">
    <source>
        <dbReference type="ARBA" id="ARBA00004123"/>
    </source>
</evidence>
<dbReference type="Gene3D" id="3.40.50.300">
    <property type="entry name" value="P-loop containing nucleotide triphosphate hydrolases"/>
    <property type="match status" value="1"/>
</dbReference>
<gene>
    <name evidence="8" type="ORF">X975_03106</name>
</gene>
<keyword evidence="8" id="KW-0808">Transferase</keyword>
<dbReference type="InterPro" id="IPR023214">
    <property type="entry name" value="HAD_sf"/>
</dbReference>
<dbReference type="InterPro" id="IPR006551">
    <property type="entry name" value="Polynucleotide_phosphatase"/>
</dbReference>
<dbReference type="GO" id="GO:0006281">
    <property type="term" value="P:DNA repair"/>
    <property type="evidence" value="ECO:0007669"/>
    <property type="project" value="UniProtKB-KW"/>
</dbReference>
<dbReference type="OrthoDB" id="19045at2759"/>
<keyword evidence="3" id="KW-0378">Hydrolase</keyword>
<dbReference type="InterPro" id="IPR036412">
    <property type="entry name" value="HAD-like_sf"/>
</dbReference>
<evidence type="ECO:0000256" key="6">
    <source>
        <dbReference type="SAM" id="MobiDB-lite"/>
    </source>
</evidence>
<evidence type="ECO:0000259" key="7">
    <source>
        <dbReference type="Pfam" id="PF17913"/>
    </source>
</evidence>
<dbReference type="InterPro" id="IPR006549">
    <property type="entry name" value="HAD-SF_hydro_IIIA"/>
</dbReference>
<keyword evidence="5" id="KW-0539">Nucleus</keyword>
<feature type="compositionally biased region" description="Polar residues" evidence="6">
    <location>
        <begin position="131"/>
        <end position="148"/>
    </location>
</feature>
<dbReference type="Gene3D" id="3.40.50.1000">
    <property type="entry name" value="HAD superfamily/HAD-like"/>
    <property type="match status" value="1"/>
</dbReference>
<dbReference type="EMBL" id="KK121646">
    <property type="protein sequence ID" value="KFM80954.1"/>
    <property type="molecule type" value="Genomic_DNA"/>
</dbReference>
<dbReference type="Pfam" id="PF08645">
    <property type="entry name" value="PNK3P"/>
    <property type="match status" value="1"/>
</dbReference>
<dbReference type="CDD" id="cd01625">
    <property type="entry name" value="HAD_PNP"/>
    <property type="match status" value="1"/>
</dbReference>
<feature type="non-terminal residue" evidence="8">
    <location>
        <position position="593"/>
    </location>
</feature>
<dbReference type="SUPFAM" id="SSF56784">
    <property type="entry name" value="HAD-like"/>
    <property type="match status" value="1"/>
</dbReference>
<dbReference type="FunFam" id="3.40.50.1000:FF:000078">
    <property type="entry name" value="Bifunctional polynucleotide phosphatase/kinase"/>
    <property type="match status" value="1"/>
</dbReference>
<dbReference type="Pfam" id="PF17913">
    <property type="entry name" value="FHA_2"/>
    <property type="match status" value="1"/>
</dbReference>
<keyword evidence="9" id="KW-1185">Reference proteome</keyword>
<name>A0A087UUB5_STEMI</name>
<dbReference type="FunFam" id="3.40.50.300:FF:000737">
    <property type="entry name" value="Bifunctional polynucleotide phosphatase/kinase"/>
    <property type="match status" value="1"/>
</dbReference>
<proteinExistence type="predicted"/>
<dbReference type="InterPro" id="IPR027417">
    <property type="entry name" value="P-loop_NTPase"/>
</dbReference>
<dbReference type="Gene3D" id="2.60.200.20">
    <property type="match status" value="1"/>
</dbReference>
<evidence type="ECO:0000313" key="9">
    <source>
        <dbReference type="Proteomes" id="UP000054359"/>
    </source>
</evidence>
<dbReference type="SUPFAM" id="SSF52540">
    <property type="entry name" value="P-loop containing nucleoside triphosphate hydrolases"/>
    <property type="match status" value="1"/>
</dbReference>
<dbReference type="OMA" id="RREIECK"/>
<dbReference type="GO" id="GO:0003690">
    <property type="term" value="F:double-stranded DNA binding"/>
    <property type="evidence" value="ECO:0007669"/>
    <property type="project" value="TreeGrafter"/>
</dbReference>
<reference evidence="8 9" key="1">
    <citation type="submission" date="2013-11" db="EMBL/GenBank/DDBJ databases">
        <title>Genome sequencing of Stegodyphus mimosarum.</title>
        <authorList>
            <person name="Bechsgaard J."/>
        </authorList>
    </citation>
    <scope>NUCLEOTIDE SEQUENCE [LARGE SCALE GENOMIC DNA]</scope>
</reference>
<feature type="domain" description="PNK FHA" evidence="7">
    <location>
        <begin position="8"/>
        <end position="74"/>
    </location>
</feature>
<evidence type="ECO:0000256" key="5">
    <source>
        <dbReference type="ARBA" id="ARBA00023242"/>
    </source>
</evidence>
<dbReference type="InterPro" id="IPR006550">
    <property type="entry name" value="PNKP"/>
</dbReference>
<dbReference type="InterPro" id="IPR041388">
    <property type="entry name" value="FHA_2"/>
</dbReference>
<feature type="region of interest" description="Disordered" evidence="6">
    <location>
        <begin position="108"/>
        <end position="169"/>
    </location>
</feature>
<dbReference type="SUPFAM" id="SSF49879">
    <property type="entry name" value="SMAD/FHA domain"/>
    <property type="match status" value="1"/>
</dbReference>
<keyword evidence="4" id="KW-0234">DNA repair</keyword>
<evidence type="ECO:0000256" key="4">
    <source>
        <dbReference type="ARBA" id="ARBA00023204"/>
    </source>
</evidence>